<evidence type="ECO:0000259" key="1">
    <source>
        <dbReference type="PROSITE" id="PS51707"/>
    </source>
</evidence>
<dbReference type="InterPro" id="IPR012042">
    <property type="entry name" value="NeuTTM/CthTTM-like"/>
</dbReference>
<organism evidence="2 3">
    <name type="scientific">Devosia nitrariae</name>
    <dbReference type="NCBI Taxonomy" id="2071872"/>
    <lineage>
        <taxon>Bacteria</taxon>
        <taxon>Pseudomonadati</taxon>
        <taxon>Pseudomonadota</taxon>
        <taxon>Alphaproteobacteria</taxon>
        <taxon>Hyphomicrobiales</taxon>
        <taxon>Devosiaceae</taxon>
        <taxon>Devosia</taxon>
    </lineage>
</organism>
<reference evidence="3" key="1">
    <citation type="journal article" date="2019" name="Int. J. Syst. Evol. Microbiol.">
        <title>The Global Catalogue of Microorganisms (GCM) 10K type strain sequencing project: providing services to taxonomists for standard genome sequencing and annotation.</title>
        <authorList>
            <consortium name="The Broad Institute Genomics Platform"/>
            <consortium name="The Broad Institute Genome Sequencing Center for Infectious Disease"/>
            <person name="Wu L."/>
            <person name="Ma J."/>
        </authorList>
    </citation>
    <scope>NUCLEOTIDE SEQUENCE [LARGE SCALE GENOMIC DNA]</scope>
    <source>
        <strain evidence="3">NBRC 112416</strain>
    </source>
</reference>
<dbReference type="EMBL" id="BSNS01000024">
    <property type="protein sequence ID" value="GLQ57558.1"/>
    <property type="molecule type" value="Genomic_DNA"/>
</dbReference>
<feature type="domain" description="CYTH" evidence="1">
    <location>
        <begin position="2"/>
        <end position="149"/>
    </location>
</feature>
<dbReference type="CDD" id="cd07891">
    <property type="entry name" value="CYTH-like_CthTTM-like_1"/>
    <property type="match status" value="1"/>
</dbReference>
<dbReference type="PANTHER" id="PTHR40114:SF1">
    <property type="entry name" value="SLR0698 PROTEIN"/>
    <property type="match status" value="1"/>
</dbReference>
<dbReference type="InterPro" id="IPR033469">
    <property type="entry name" value="CYTH-like_dom_sf"/>
</dbReference>
<dbReference type="InterPro" id="IPR023577">
    <property type="entry name" value="CYTH_domain"/>
</dbReference>
<keyword evidence="3" id="KW-1185">Reference proteome</keyword>
<protein>
    <submittedName>
        <fullName evidence="2">Adenylate cyclase</fullName>
    </submittedName>
</protein>
<proteinExistence type="predicted"/>
<dbReference type="SMART" id="SM01118">
    <property type="entry name" value="CYTH"/>
    <property type="match status" value="1"/>
</dbReference>
<dbReference type="Gene3D" id="2.40.320.10">
    <property type="entry name" value="Hypothetical Protein Pfu-838710-001"/>
    <property type="match status" value="1"/>
</dbReference>
<name>A0ABQ5WCF5_9HYPH</name>
<dbReference type="PANTHER" id="PTHR40114">
    <property type="entry name" value="SLR0698 PROTEIN"/>
    <property type="match status" value="1"/>
</dbReference>
<comment type="caution">
    <text evidence="2">The sequence shown here is derived from an EMBL/GenBank/DDBJ whole genome shotgun (WGS) entry which is preliminary data.</text>
</comment>
<dbReference type="PROSITE" id="PS51707">
    <property type="entry name" value="CYTH"/>
    <property type="match status" value="1"/>
</dbReference>
<dbReference type="RefSeq" id="WP_284342943.1">
    <property type="nucleotide sequence ID" value="NZ_BSNS01000024.1"/>
</dbReference>
<accession>A0ABQ5WCF5</accession>
<dbReference type="Proteomes" id="UP001156691">
    <property type="component" value="Unassembled WGS sequence"/>
</dbReference>
<evidence type="ECO:0000313" key="3">
    <source>
        <dbReference type="Proteomes" id="UP001156691"/>
    </source>
</evidence>
<dbReference type="Pfam" id="PF01928">
    <property type="entry name" value="CYTH"/>
    <property type="match status" value="1"/>
</dbReference>
<sequence length="150" mass="16540">MADEIERKFLVVSDSWRASVTRSMKLEQGYLAQSGGVSVRVRVRDEAEAFLTLKSGGSGLVRAEYEYAIPVADARELLALCVPHIIAKRRHLVPAGEFTWEVDVFEGRHAGLVVAEIELDAADTVPDLPDWIGKEVTADPRYYNAVLAAL</sequence>
<gene>
    <name evidence="2" type="ORF">GCM10010862_48170</name>
</gene>
<dbReference type="PIRSF" id="PIRSF016487">
    <property type="entry name" value="CYTH_UCP016487"/>
    <property type="match status" value="1"/>
</dbReference>
<dbReference type="SUPFAM" id="SSF55154">
    <property type="entry name" value="CYTH-like phosphatases"/>
    <property type="match status" value="1"/>
</dbReference>
<evidence type="ECO:0000313" key="2">
    <source>
        <dbReference type="EMBL" id="GLQ57558.1"/>
    </source>
</evidence>